<dbReference type="GO" id="GO:0004252">
    <property type="term" value="F:serine-type endopeptidase activity"/>
    <property type="evidence" value="ECO:0007669"/>
    <property type="project" value="InterPro"/>
</dbReference>
<dbReference type="PROSITE" id="PS00134">
    <property type="entry name" value="TRYPSIN_HIS"/>
    <property type="match status" value="1"/>
</dbReference>
<dbReference type="Pfam" id="PF00089">
    <property type="entry name" value="Trypsin"/>
    <property type="match status" value="3"/>
</dbReference>
<dbReference type="Gene3D" id="2.40.10.10">
    <property type="entry name" value="Trypsin-like serine proteases"/>
    <property type="match status" value="3"/>
</dbReference>
<dbReference type="SMART" id="SM00020">
    <property type="entry name" value="Tryp_SPc"/>
    <property type="match status" value="2"/>
</dbReference>
<evidence type="ECO:0000256" key="1">
    <source>
        <dbReference type="ARBA" id="ARBA00023157"/>
    </source>
</evidence>
<dbReference type="PANTHER" id="PTHR24253">
    <property type="entry name" value="TRANSMEMBRANE PROTEASE SERINE"/>
    <property type="match status" value="1"/>
</dbReference>
<dbReference type="SUPFAM" id="SSF50494">
    <property type="entry name" value="Trypsin-like serine proteases"/>
    <property type="match status" value="2"/>
</dbReference>
<dbReference type="PROSITE" id="PS50240">
    <property type="entry name" value="TRYPSIN_DOM"/>
    <property type="match status" value="2"/>
</dbReference>
<sequence length="404" mass="44657">MIVAIPLTSSERYSENSLRTQNIEPSNKYSDTNCVNPGALLNGCTSTKERILGGRRVNEGEIPWQVMFRLRVQDLFLSTCGGTIISNQFVLTAAHCFIYPKGVNTSTNTRLNESYIMAGSTNWFVHPRRIDAYSQTNMRTELKTLSMESEKCEYSKNYPVSPNSKMCTYNPPHDSCIGDSGSPLTMAIDGQCILVGIVSEGKDCGSDQYGALSVNVSHYTTWILKQIKENSYTNCVKPGALLNGCTSTKERILGGRRVNEGEIPWQVQFQLRKEDFSKSACGGTIISHQFVLTAAHCFIYPKGVNTSTNTRLKDSYIMAGSTKFNSGEKHTIKKLIVHPEYSWNVGFLLKNDIAIVQVSNPFVFGENVMALCLPKVGLSIPEGSTLIVSGWGVTSLHPSYKTFS</sequence>
<dbReference type="GO" id="GO:0006508">
    <property type="term" value="P:proteolysis"/>
    <property type="evidence" value="ECO:0007669"/>
    <property type="project" value="InterPro"/>
</dbReference>
<dbReference type="InterPro" id="IPR001254">
    <property type="entry name" value="Trypsin_dom"/>
</dbReference>
<dbReference type="Proteomes" id="UP000675881">
    <property type="component" value="Chromosome 11"/>
</dbReference>
<gene>
    <name evidence="3" type="ORF">LSAA_2806</name>
</gene>
<feature type="domain" description="Peptidase S1" evidence="2">
    <location>
        <begin position="252"/>
        <end position="404"/>
    </location>
</feature>
<reference evidence="3" key="1">
    <citation type="submission" date="2021-02" db="EMBL/GenBank/DDBJ databases">
        <authorList>
            <person name="Bekaert M."/>
        </authorList>
    </citation>
    <scope>NUCLEOTIDE SEQUENCE</scope>
    <source>
        <strain evidence="3">IoA-00</strain>
    </source>
</reference>
<keyword evidence="1" id="KW-1015">Disulfide bond</keyword>
<dbReference type="AlphaFoldDB" id="A0A7R8CG49"/>
<organism evidence="3 4">
    <name type="scientific">Lepeophtheirus salmonis</name>
    <name type="common">Salmon louse</name>
    <name type="synonym">Caligus salmonis</name>
    <dbReference type="NCBI Taxonomy" id="72036"/>
    <lineage>
        <taxon>Eukaryota</taxon>
        <taxon>Metazoa</taxon>
        <taxon>Ecdysozoa</taxon>
        <taxon>Arthropoda</taxon>
        <taxon>Crustacea</taxon>
        <taxon>Multicrustacea</taxon>
        <taxon>Hexanauplia</taxon>
        <taxon>Copepoda</taxon>
        <taxon>Siphonostomatoida</taxon>
        <taxon>Caligidae</taxon>
        <taxon>Lepeophtheirus</taxon>
    </lineage>
</organism>
<dbReference type="EMBL" id="HG994590">
    <property type="protein sequence ID" value="CAF2807393.1"/>
    <property type="molecule type" value="Genomic_DNA"/>
</dbReference>
<evidence type="ECO:0000313" key="3">
    <source>
        <dbReference type="EMBL" id="CAF2807393.1"/>
    </source>
</evidence>
<dbReference type="PRINTS" id="PR00722">
    <property type="entry name" value="CHYMOTRYPSIN"/>
</dbReference>
<feature type="domain" description="Peptidase S1" evidence="2">
    <location>
        <begin position="51"/>
        <end position="228"/>
    </location>
</feature>
<dbReference type="OrthoDB" id="10059102at2759"/>
<evidence type="ECO:0000259" key="2">
    <source>
        <dbReference type="PROSITE" id="PS50240"/>
    </source>
</evidence>
<dbReference type="InterPro" id="IPR009003">
    <property type="entry name" value="Peptidase_S1_PA"/>
</dbReference>
<evidence type="ECO:0000313" key="4">
    <source>
        <dbReference type="Proteomes" id="UP000675881"/>
    </source>
</evidence>
<dbReference type="EC" id="3.4.21.-" evidence="3"/>
<dbReference type="InterPro" id="IPR001314">
    <property type="entry name" value="Peptidase_S1A"/>
</dbReference>
<dbReference type="PANTHER" id="PTHR24253:SF153">
    <property type="entry name" value="SERINE PROTEASE HEPSIN"/>
    <property type="match status" value="1"/>
</dbReference>
<accession>A0A7R8CG49</accession>
<proteinExistence type="predicted"/>
<dbReference type="InterPro" id="IPR043504">
    <property type="entry name" value="Peptidase_S1_PA_chymotrypsin"/>
</dbReference>
<name>A0A7R8CG49_LEPSM</name>
<keyword evidence="3" id="KW-0378">Hydrolase</keyword>
<dbReference type="FunFam" id="2.40.10.10:FF:000068">
    <property type="entry name" value="transmembrane protease serine 2"/>
    <property type="match status" value="1"/>
</dbReference>
<dbReference type="InterPro" id="IPR018114">
    <property type="entry name" value="TRYPSIN_HIS"/>
</dbReference>
<protein>
    <submittedName>
        <fullName evidence="3">TMPRSS9</fullName>
        <ecNumber evidence="3">3.4.21.-</ecNumber>
    </submittedName>
</protein>
<keyword evidence="4" id="KW-1185">Reference proteome</keyword>
<dbReference type="CDD" id="cd00190">
    <property type="entry name" value="Tryp_SPc"/>
    <property type="match status" value="1"/>
</dbReference>